<keyword evidence="3" id="KW-1185">Reference proteome</keyword>
<dbReference type="SUPFAM" id="SSF69255">
    <property type="entry name" value="gp5 N-terminal domain-like"/>
    <property type="match status" value="1"/>
</dbReference>
<dbReference type="RefSeq" id="WP_377092624.1">
    <property type="nucleotide sequence ID" value="NZ_JBHSJM010000001.1"/>
</dbReference>
<protein>
    <submittedName>
        <fullName evidence="2">Type VI secretion system tip protein VgrG</fullName>
    </submittedName>
</protein>
<dbReference type="Pfam" id="PF04717">
    <property type="entry name" value="Phage_base_V"/>
    <property type="match status" value="1"/>
</dbReference>
<dbReference type="Gene3D" id="2.40.50.230">
    <property type="entry name" value="Gp5 N-terminal domain"/>
    <property type="match status" value="1"/>
</dbReference>
<organism evidence="2 3">
    <name type="scientific">Rubritalea spongiae</name>
    <dbReference type="NCBI Taxonomy" id="430797"/>
    <lineage>
        <taxon>Bacteria</taxon>
        <taxon>Pseudomonadati</taxon>
        <taxon>Verrucomicrobiota</taxon>
        <taxon>Verrucomicrobiia</taxon>
        <taxon>Verrucomicrobiales</taxon>
        <taxon>Rubritaleaceae</taxon>
        <taxon>Rubritalea</taxon>
    </lineage>
</organism>
<evidence type="ECO:0000259" key="1">
    <source>
        <dbReference type="Pfam" id="PF04717"/>
    </source>
</evidence>
<dbReference type="InterPro" id="IPR006531">
    <property type="entry name" value="Gp5/Vgr_OB"/>
</dbReference>
<reference evidence="3" key="1">
    <citation type="journal article" date="2019" name="Int. J. Syst. Evol. Microbiol.">
        <title>The Global Catalogue of Microorganisms (GCM) 10K type strain sequencing project: providing services to taxonomists for standard genome sequencing and annotation.</title>
        <authorList>
            <consortium name="The Broad Institute Genomics Platform"/>
            <consortium name="The Broad Institute Genome Sequencing Center for Infectious Disease"/>
            <person name="Wu L."/>
            <person name="Ma J."/>
        </authorList>
    </citation>
    <scope>NUCLEOTIDE SEQUENCE [LARGE SCALE GENOMIC DNA]</scope>
    <source>
        <strain evidence="3">JCM 16545</strain>
    </source>
</reference>
<dbReference type="SUPFAM" id="SSF69349">
    <property type="entry name" value="Phage fibre proteins"/>
    <property type="match status" value="1"/>
</dbReference>
<dbReference type="InterPro" id="IPR006533">
    <property type="entry name" value="T6SS_Vgr_RhsGE"/>
</dbReference>
<dbReference type="InterPro" id="IPR037026">
    <property type="entry name" value="Vgr_OB-fold_dom_sf"/>
</dbReference>
<dbReference type="NCBIfam" id="TIGR01646">
    <property type="entry name" value="vgr_GE"/>
    <property type="match status" value="1"/>
</dbReference>
<proteinExistence type="predicted"/>
<evidence type="ECO:0000313" key="3">
    <source>
        <dbReference type="Proteomes" id="UP001597297"/>
    </source>
</evidence>
<evidence type="ECO:0000313" key="2">
    <source>
        <dbReference type="EMBL" id="MFD2275405.1"/>
    </source>
</evidence>
<gene>
    <name evidence="2" type="primary">vgrG</name>
    <name evidence="2" type="ORF">ACFSQZ_02885</name>
</gene>
<feature type="domain" description="Gp5/Type VI secretion system Vgr protein OB-fold" evidence="1">
    <location>
        <begin position="371"/>
        <end position="447"/>
    </location>
</feature>
<dbReference type="SUPFAM" id="SSF69279">
    <property type="entry name" value="Phage tail proteins"/>
    <property type="match status" value="1"/>
</dbReference>
<dbReference type="Proteomes" id="UP001597297">
    <property type="component" value="Unassembled WGS sequence"/>
</dbReference>
<sequence length="598" mass="64246">MTSQNNEIVTTKILVNDSPIDDNIQIKEVFVQSSLNRIASAKLVIIDGDTAKSTFEISSGSTFKPGNKIEVQAGFGTQTKTIFKGIITAQSINATQLRGSELVVECRNEALKMTLGRKSGAFTKQSDSDVMSTLASRNSVTASVKSTTPELEQLVQYCCTDWDFLLTRAEVNSMVVVTDDNKLTVTTPEIGSSVLTLTYGQDIVSIDSTLSATHQLESVTAQCWDYTTQQMVSANASAPSEPDQGNISGDTLSEILSPKKVNLVTTSNLENQSLTNWANGKFLKSRLSKIRGTVKSFGTASIKPNTVITLKGLGDRFNGDAYVSAVEHTIEGGNWWTSISTGLNPRSFTEEFEPSYQPAAGLLPGIRGLQNATVKAITQDPDDQIRIQVTVQSMTADSQSGELWARWAQPYASNGAGFFFMPEIGDEVVVAFLNEDPRFPVILGSLYSSQNSPPTQPAEDNPIKTIVTKEKLTIEMDDKNKVITLKTPGNNQCILSDQDQSITIEDQNNNKITMSSSGIEIKSASDITLNATGELKTQAASLSASYEGEAQITADGSMSLTGLDVTLTGNASFNVSAPEAQVSADAILTLEGGMININ</sequence>
<accession>A0ABW5E1W1</accession>
<name>A0ABW5E1W1_9BACT</name>
<dbReference type="EMBL" id="JBHUJC010000010">
    <property type="protein sequence ID" value="MFD2275405.1"/>
    <property type="molecule type" value="Genomic_DNA"/>
</dbReference>
<comment type="caution">
    <text evidence="2">The sequence shown here is derived from an EMBL/GenBank/DDBJ whole genome shotgun (WGS) entry which is preliminary data.</text>
</comment>